<evidence type="ECO:0000313" key="1">
    <source>
        <dbReference type="EMBL" id="MEU8136339.1"/>
    </source>
</evidence>
<protein>
    <submittedName>
        <fullName evidence="1">Uncharacterized protein</fullName>
    </submittedName>
</protein>
<dbReference type="InterPro" id="IPR024221">
    <property type="entry name" value="BLIP_dom_sf"/>
</dbReference>
<dbReference type="Gene3D" id="3.10.450.730">
    <property type="entry name" value="BLIP domain"/>
    <property type="match status" value="1"/>
</dbReference>
<proteinExistence type="predicted"/>
<comment type="caution">
    <text evidence="1">The sequence shown here is derived from an EMBL/GenBank/DDBJ whole genome shotgun (WGS) entry which is preliminary data.</text>
</comment>
<organism evidence="1 2">
    <name type="scientific">Streptodolium elevatio</name>
    <dbReference type="NCBI Taxonomy" id="3157996"/>
    <lineage>
        <taxon>Bacteria</taxon>
        <taxon>Bacillati</taxon>
        <taxon>Actinomycetota</taxon>
        <taxon>Actinomycetes</taxon>
        <taxon>Kitasatosporales</taxon>
        <taxon>Streptomycetaceae</taxon>
        <taxon>Streptodolium</taxon>
    </lineage>
</organism>
<sequence>MDMPTDLPVPLPGKQGATLANFNKVTRGMTPEEMLAIMGRENCSVVSSGNIDGEYAGWVCLGQYGTQAQFFFTKGVLEDKQQIGLR</sequence>
<dbReference type="Proteomes" id="UP001551482">
    <property type="component" value="Unassembled WGS sequence"/>
</dbReference>
<keyword evidence="2" id="KW-1185">Reference proteome</keyword>
<evidence type="ECO:0000313" key="2">
    <source>
        <dbReference type="Proteomes" id="UP001551482"/>
    </source>
</evidence>
<dbReference type="EMBL" id="JBEZFP010000061">
    <property type="protein sequence ID" value="MEU8136339.1"/>
    <property type="molecule type" value="Genomic_DNA"/>
</dbReference>
<accession>A0ABV3DN59</accession>
<dbReference type="RefSeq" id="WP_358356782.1">
    <property type="nucleotide sequence ID" value="NZ_JBEZFP010000061.1"/>
</dbReference>
<dbReference type="SUPFAM" id="SSF55648">
    <property type="entry name" value="beta-lactamase-inhibitor protein, BLIP"/>
    <property type="match status" value="1"/>
</dbReference>
<reference evidence="1 2" key="1">
    <citation type="submission" date="2024-06" db="EMBL/GenBank/DDBJ databases">
        <title>The Natural Products Discovery Center: Release of the First 8490 Sequenced Strains for Exploring Actinobacteria Biosynthetic Diversity.</title>
        <authorList>
            <person name="Kalkreuter E."/>
            <person name="Kautsar S.A."/>
            <person name="Yang D."/>
            <person name="Bader C.D."/>
            <person name="Teijaro C.N."/>
            <person name="Fluegel L."/>
            <person name="Davis C.M."/>
            <person name="Simpson J.R."/>
            <person name="Lauterbach L."/>
            <person name="Steele A.D."/>
            <person name="Gui C."/>
            <person name="Meng S."/>
            <person name="Li G."/>
            <person name="Viehrig K."/>
            <person name="Ye F."/>
            <person name="Su P."/>
            <person name="Kiefer A.F."/>
            <person name="Nichols A."/>
            <person name="Cepeda A.J."/>
            <person name="Yan W."/>
            <person name="Fan B."/>
            <person name="Jiang Y."/>
            <person name="Adhikari A."/>
            <person name="Zheng C.-J."/>
            <person name="Schuster L."/>
            <person name="Cowan T.M."/>
            <person name="Smanski M.J."/>
            <person name="Chevrette M.G."/>
            <person name="De Carvalho L.P.S."/>
            <person name="Shen B."/>
        </authorList>
    </citation>
    <scope>NUCLEOTIDE SEQUENCE [LARGE SCALE GENOMIC DNA]</scope>
    <source>
        <strain evidence="1 2">NPDC048946</strain>
    </source>
</reference>
<gene>
    <name evidence="1" type="ORF">AB0C36_22870</name>
</gene>
<name>A0ABV3DN59_9ACTN</name>